<evidence type="ECO:0000259" key="4">
    <source>
        <dbReference type="PROSITE" id="PS50987"/>
    </source>
</evidence>
<organism evidence="5 6">
    <name type="scientific">Vicingus serpentipes</name>
    <dbReference type="NCBI Taxonomy" id="1926625"/>
    <lineage>
        <taxon>Bacteria</taxon>
        <taxon>Pseudomonadati</taxon>
        <taxon>Bacteroidota</taxon>
        <taxon>Flavobacteriia</taxon>
        <taxon>Flavobacteriales</taxon>
        <taxon>Vicingaceae</taxon>
        <taxon>Vicingus</taxon>
    </lineage>
</organism>
<dbReference type="CDD" id="cd00090">
    <property type="entry name" value="HTH_ARSR"/>
    <property type="match status" value="1"/>
</dbReference>
<dbReference type="AlphaFoldDB" id="A0A5C6RR07"/>
<proteinExistence type="predicted"/>
<feature type="domain" description="HTH arsR-type" evidence="4">
    <location>
        <begin position="6"/>
        <end position="98"/>
    </location>
</feature>
<dbReference type="SMART" id="SM00418">
    <property type="entry name" value="HTH_ARSR"/>
    <property type="match status" value="1"/>
</dbReference>
<dbReference type="GO" id="GO:0003700">
    <property type="term" value="F:DNA-binding transcription factor activity"/>
    <property type="evidence" value="ECO:0007669"/>
    <property type="project" value="InterPro"/>
</dbReference>
<dbReference type="PANTHER" id="PTHR43132">
    <property type="entry name" value="ARSENICAL RESISTANCE OPERON REPRESSOR ARSR-RELATED"/>
    <property type="match status" value="1"/>
</dbReference>
<keyword evidence="3" id="KW-0804">Transcription</keyword>
<evidence type="ECO:0000256" key="3">
    <source>
        <dbReference type="ARBA" id="ARBA00023163"/>
    </source>
</evidence>
<dbReference type="SUPFAM" id="SSF46785">
    <property type="entry name" value="Winged helix' DNA-binding domain"/>
    <property type="match status" value="1"/>
</dbReference>
<dbReference type="RefSeq" id="WP_147100783.1">
    <property type="nucleotide sequence ID" value="NZ_VOOS01000004.1"/>
</dbReference>
<protein>
    <submittedName>
        <fullName evidence="5">Helix-turn-helix transcriptional regulator</fullName>
    </submittedName>
</protein>
<dbReference type="InterPro" id="IPR036390">
    <property type="entry name" value="WH_DNA-bd_sf"/>
</dbReference>
<dbReference type="EMBL" id="VOOS01000004">
    <property type="protein sequence ID" value="TXB64627.1"/>
    <property type="molecule type" value="Genomic_DNA"/>
</dbReference>
<comment type="caution">
    <text evidence="5">The sequence shown here is derived from an EMBL/GenBank/DDBJ whole genome shotgun (WGS) entry which is preliminary data.</text>
</comment>
<reference evidence="5 6" key="1">
    <citation type="submission" date="2019-08" db="EMBL/GenBank/DDBJ databases">
        <title>Genome of Vicingus serpentipes NCIMB 15042.</title>
        <authorList>
            <person name="Bowman J.P."/>
        </authorList>
    </citation>
    <scope>NUCLEOTIDE SEQUENCE [LARGE SCALE GENOMIC DNA]</scope>
    <source>
        <strain evidence="5 6">NCIMB 15042</strain>
    </source>
</reference>
<gene>
    <name evidence="5" type="ORF">FRY74_09250</name>
</gene>
<keyword evidence="2" id="KW-0238">DNA-binding</keyword>
<dbReference type="GO" id="GO:0003677">
    <property type="term" value="F:DNA binding"/>
    <property type="evidence" value="ECO:0007669"/>
    <property type="project" value="UniProtKB-KW"/>
</dbReference>
<evidence type="ECO:0000256" key="2">
    <source>
        <dbReference type="ARBA" id="ARBA00023125"/>
    </source>
</evidence>
<dbReference type="InterPro" id="IPR011991">
    <property type="entry name" value="ArsR-like_HTH"/>
</dbReference>
<dbReference type="PROSITE" id="PS50987">
    <property type="entry name" value="HTH_ARSR_2"/>
    <property type="match status" value="1"/>
</dbReference>
<accession>A0A5C6RR07</accession>
<dbReference type="PRINTS" id="PR00778">
    <property type="entry name" value="HTHARSR"/>
</dbReference>
<dbReference type="InterPro" id="IPR001845">
    <property type="entry name" value="HTH_ArsR_DNA-bd_dom"/>
</dbReference>
<dbReference type="OrthoDB" id="9800872at2"/>
<dbReference type="NCBIfam" id="NF033788">
    <property type="entry name" value="HTH_metalloreg"/>
    <property type="match status" value="1"/>
</dbReference>
<evidence type="ECO:0000313" key="6">
    <source>
        <dbReference type="Proteomes" id="UP000321721"/>
    </source>
</evidence>
<keyword evidence="1" id="KW-0805">Transcription regulation</keyword>
<name>A0A5C6RR07_9FLAO</name>
<keyword evidence="6" id="KW-1185">Reference proteome</keyword>
<dbReference type="Gene3D" id="1.10.10.10">
    <property type="entry name" value="Winged helix-like DNA-binding domain superfamily/Winged helix DNA-binding domain"/>
    <property type="match status" value="1"/>
</dbReference>
<dbReference type="InterPro" id="IPR036388">
    <property type="entry name" value="WH-like_DNA-bd_sf"/>
</dbReference>
<dbReference type="PANTHER" id="PTHR43132:SF2">
    <property type="entry name" value="ARSENICAL RESISTANCE OPERON REPRESSOR ARSR-RELATED"/>
    <property type="match status" value="1"/>
</dbReference>
<dbReference type="InterPro" id="IPR051011">
    <property type="entry name" value="Metal_resp_trans_reg"/>
</dbReference>
<dbReference type="Proteomes" id="UP000321721">
    <property type="component" value="Unassembled WGS sequence"/>
</dbReference>
<sequence>MESINYNIEKLEHMSEVLKAVAHPLRIAIVDLLIHHKELTVTEIHSKLNIPQPEASRQLRTLKTGNLIKLRKEGNTRFYSLLDPNISKLLHCVENCTI</sequence>
<evidence type="ECO:0000256" key="1">
    <source>
        <dbReference type="ARBA" id="ARBA00023015"/>
    </source>
</evidence>
<dbReference type="Pfam" id="PF12840">
    <property type="entry name" value="HTH_20"/>
    <property type="match status" value="1"/>
</dbReference>
<evidence type="ECO:0000313" key="5">
    <source>
        <dbReference type="EMBL" id="TXB64627.1"/>
    </source>
</evidence>